<comment type="caution">
    <text evidence="8">The sequence shown here is derived from an EMBL/GenBank/DDBJ whole genome shotgun (WGS) entry which is preliminary data.</text>
</comment>
<keyword evidence="4" id="KW-0508">mRNA splicing</keyword>
<evidence type="ECO:0000256" key="7">
    <source>
        <dbReference type="PROSITE-ProRule" id="PRU00221"/>
    </source>
</evidence>
<organism evidence="8 9">
    <name type="scientific">Cymbomonas tetramitiformis</name>
    <dbReference type="NCBI Taxonomy" id="36881"/>
    <lineage>
        <taxon>Eukaryota</taxon>
        <taxon>Viridiplantae</taxon>
        <taxon>Chlorophyta</taxon>
        <taxon>Pyramimonadophyceae</taxon>
        <taxon>Pyramimonadales</taxon>
        <taxon>Pyramimonadaceae</taxon>
        <taxon>Cymbomonas</taxon>
    </lineage>
</organism>
<keyword evidence="3" id="KW-0677">Repeat</keyword>
<comment type="similarity">
    <text evidence="5">Belongs to the WD repeat STRAP family.</text>
</comment>
<dbReference type="InterPro" id="IPR015943">
    <property type="entry name" value="WD40/YVTN_repeat-like_dom_sf"/>
</dbReference>
<evidence type="ECO:0000256" key="6">
    <source>
        <dbReference type="ARBA" id="ARBA00040390"/>
    </source>
</evidence>
<gene>
    <name evidence="8" type="ORF">CYMTET_35349</name>
</gene>
<dbReference type="PROSITE" id="PS50294">
    <property type="entry name" value="WD_REPEATS_REGION"/>
    <property type="match status" value="1"/>
</dbReference>
<dbReference type="GO" id="GO:0032797">
    <property type="term" value="C:SMN complex"/>
    <property type="evidence" value="ECO:0007669"/>
    <property type="project" value="TreeGrafter"/>
</dbReference>
<accession>A0AAE0KP16</accession>
<evidence type="ECO:0000256" key="4">
    <source>
        <dbReference type="ARBA" id="ARBA00023187"/>
    </source>
</evidence>
<evidence type="ECO:0000313" key="9">
    <source>
        <dbReference type="Proteomes" id="UP001190700"/>
    </source>
</evidence>
<evidence type="ECO:0000313" key="8">
    <source>
        <dbReference type="EMBL" id="KAK3255468.1"/>
    </source>
</evidence>
<feature type="repeat" description="WD" evidence="7">
    <location>
        <begin position="265"/>
        <end position="297"/>
    </location>
</feature>
<evidence type="ECO:0000256" key="5">
    <source>
        <dbReference type="ARBA" id="ARBA00038394"/>
    </source>
</evidence>
<dbReference type="PANTHER" id="PTHR19877">
    <property type="entry name" value="EUKARYOTIC TRANSLATION INITIATION FACTOR 3 SUBUNIT I"/>
    <property type="match status" value="1"/>
</dbReference>
<dbReference type="AlphaFoldDB" id="A0AAE0KP16"/>
<dbReference type="PROSITE" id="PS50082">
    <property type="entry name" value="WD_REPEATS_2"/>
    <property type="match status" value="3"/>
</dbReference>
<dbReference type="Pfam" id="PF00400">
    <property type="entry name" value="WD40"/>
    <property type="match status" value="4"/>
</dbReference>
<feature type="repeat" description="WD" evidence="7">
    <location>
        <begin position="57"/>
        <end position="98"/>
    </location>
</feature>
<dbReference type="EMBL" id="LGRX02022565">
    <property type="protein sequence ID" value="KAK3255468.1"/>
    <property type="molecule type" value="Genomic_DNA"/>
</dbReference>
<proteinExistence type="inferred from homology"/>
<dbReference type="InterPro" id="IPR036322">
    <property type="entry name" value="WD40_repeat_dom_sf"/>
</dbReference>
<dbReference type="SUPFAM" id="SSF50978">
    <property type="entry name" value="WD40 repeat-like"/>
    <property type="match status" value="1"/>
</dbReference>
<name>A0AAE0KP16_9CHLO</name>
<reference evidence="8 9" key="1">
    <citation type="journal article" date="2015" name="Genome Biol. Evol.">
        <title>Comparative Genomics of a Bacterivorous Green Alga Reveals Evolutionary Causalities and Consequences of Phago-Mixotrophic Mode of Nutrition.</title>
        <authorList>
            <person name="Burns J.A."/>
            <person name="Paasch A."/>
            <person name="Narechania A."/>
            <person name="Kim E."/>
        </authorList>
    </citation>
    <scope>NUCLEOTIDE SEQUENCE [LARGE SCALE GENOMIC DNA]</scope>
    <source>
        <strain evidence="8 9">PLY_AMNH</strain>
    </source>
</reference>
<evidence type="ECO:0000256" key="3">
    <source>
        <dbReference type="ARBA" id="ARBA00022737"/>
    </source>
</evidence>
<dbReference type="CDD" id="cd00200">
    <property type="entry name" value="WD40"/>
    <property type="match status" value="1"/>
</dbReference>
<keyword evidence="1 7" id="KW-0853">WD repeat</keyword>
<evidence type="ECO:0000256" key="2">
    <source>
        <dbReference type="ARBA" id="ARBA00022664"/>
    </source>
</evidence>
<dbReference type="GO" id="GO:0000387">
    <property type="term" value="P:spliceosomal snRNP assembly"/>
    <property type="evidence" value="ECO:0007669"/>
    <property type="project" value="TreeGrafter"/>
</dbReference>
<dbReference type="GO" id="GO:0003723">
    <property type="term" value="F:RNA binding"/>
    <property type="evidence" value="ECO:0007669"/>
    <property type="project" value="TreeGrafter"/>
</dbReference>
<feature type="repeat" description="WD" evidence="7">
    <location>
        <begin position="98"/>
        <end position="132"/>
    </location>
</feature>
<dbReference type="PANTHER" id="PTHR19877:SF13">
    <property type="entry name" value="SERINE-THREONINE KINASE RECEPTOR-ASSOCIATED PROTEIN"/>
    <property type="match status" value="1"/>
</dbReference>
<keyword evidence="2" id="KW-0507">mRNA processing</keyword>
<evidence type="ECO:0000256" key="1">
    <source>
        <dbReference type="ARBA" id="ARBA00022574"/>
    </source>
</evidence>
<sequence>MARRGQQVPLVCHGHSRPIVEISYSIVTEDGYFLMSASKDGKPMIRDGESGDWIGTFEGHKGAVWSACLNKPATHALSASADFSARVWNAITGDEMFSFQHKHIVRTAHFSQDSHYVLTGGMEKIIRIYDLSRPEADPLVMEGSSTGIRIGLWFDNDNTILSASQDVGGIRLWDTRTLQPVRMLDTPEPVTSIEVSRDGQMMTTTDGKDIKFWDTNKWEVVKSYSMEYLTETASLNPEKTKFVAGGEDMWVRIFDFETGEELECNKGHHGPVHCVRFAPDGESYSSGSEDGTIRIWSTTVPGEEEETANAEFNNGVNVAAKQVEALSVDANGTA</sequence>
<dbReference type="FunFam" id="2.130.10.10:FF:000133">
    <property type="entry name" value="Serine-threonine kinase receptor-associated protein"/>
    <property type="match status" value="1"/>
</dbReference>
<dbReference type="Proteomes" id="UP001190700">
    <property type="component" value="Unassembled WGS sequence"/>
</dbReference>
<protein>
    <recommendedName>
        <fullName evidence="6">Serine-threonine kinase receptor-associated protein</fullName>
    </recommendedName>
</protein>
<dbReference type="InterPro" id="IPR001680">
    <property type="entry name" value="WD40_rpt"/>
</dbReference>
<dbReference type="Gene3D" id="2.130.10.10">
    <property type="entry name" value="YVTN repeat-like/Quinoprotein amine dehydrogenase"/>
    <property type="match status" value="1"/>
</dbReference>
<dbReference type="SMART" id="SM00320">
    <property type="entry name" value="WD40"/>
    <property type="match status" value="7"/>
</dbReference>
<keyword evidence="9" id="KW-1185">Reference proteome</keyword>